<comment type="caution">
    <text evidence="2">The sequence shown here is derived from an EMBL/GenBank/DDBJ whole genome shotgun (WGS) entry which is preliminary data.</text>
</comment>
<dbReference type="EMBL" id="BSFF01000009">
    <property type="protein sequence ID" value="GLK57311.1"/>
    <property type="molecule type" value="Genomic_DNA"/>
</dbReference>
<gene>
    <name evidence="2" type="ORF">GCM10008170_33310</name>
</gene>
<evidence type="ECO:0000313" key="3">
    <source>
        <dbReference type="Proteomes" id="UP001143400"/>
    </source>
</evidence>
<feature type="compositionally biased region" description="Low complexity" evidence="1">
    <location>
        <begin position="105"/>
        <end position="116"/>
    </location>
</feature>
<name>A0A9W6MTN9_9HYPH</name>
<dbReference type="Proteomes" id="UP001143400">
    <property type="component" value="Unassembled WGS sequence"/>
</dbReference>
<feature type="region of interest" description="Disordered" evidence="1">
    <location>
        <begin position="92"/>
        <end position="128"/>
    </location>
</feature>
<organism evidence="2 3">
    <name type="scientific">Methylopila capsulata</name>
    <dbReference type="NCBI Taxonomy" id="61654"/>
    <lineage>
        <taxon>Bacteria</taxon>
        <taxon>Pseudomonadati</taxon>
        <taxon>Pseudomonadota</taxon>
        <taxon>Alphaproteobacteria</taxon>
        <taxon>Hyphomicrobiales</taxon>
        <taxon>Methylopilaceae</taxon>
        <taxon>Methylopila</taxon>
    </lineage>
</organism>
<evidence type="ECO:0000313" key="2">
    <source>
        <dbReference type="EMBL" id="GLK57311.1"/>
    </source>
</evidence>
<proteinExistence type="predicted"/>
<evidence type="ECO:0000256" key="1">
    <source>
        <dbReference type="SAM" id="MobiDB-lite"/>
    </source>
</evidence>
<reference evidence="2" key="1">
    <citation type="journal article" date="2014" name="Int. J. Syst. Evol. Microbiol.">
        <title>Complete genome sequence of Corynebacterium casei LMG S-19264T (=DSM 44701T), isolated from a smear-ripened cheese.</title>
        <authorList>
            <consortium name="US DOE Joint Genome Institute (JGI-PGF)"/>
            <person name="Walter F."/>
            <person name="Albersmeier A."/>
            <person name="Kalinowski J."/>
            <person name="Ruckert C."/>
        </authorList>
    </citation>
    <scope>NUCLEOTIDE SEQUENCE</scope>
    <source>
        <strain evidence="2">VKM B-1606</strain>
    </source>
</reference>
<protein>
    <recommendedName>
        <fullName evidence="4">DUF2946 domain-containing protein</fullName>
    </recommendedName>
</protein>
<reference evidence="2" key="2">
    <citation type="submission" date="2023-01" db="EMBL/GenBank/DDBJ databases">
        <authorList>
            <person name="Sun Q."/>
            <person name="Evtushenko L."/>
        </authorList>
    </citation>
    <scope>NUCLEOTIDE SEQUENCE</scope>
    <source>
        <strain evidence="2">VKM B-1606</strain>
    </source>
</reference>
<evidence type="ECO:0008006" key="4">
    <source>
        <dbReference type="Google" id="ProtNLM"/>
    </source>
</evidence>
<accession>A0A9W6MTN9</accession>
<dbReference type="AlphaFoldDB" id="A0A9W6MTN9"/>
<sequence length="128" mass="12748">MRVGRRLTLFRLIFAVVAAYVLVAQAALGGFAGGRHAALAGADPFAVLCSTLAKGGAETAGHDAADMAACCTLGCVGVAIAPASEPEVAGFDYPRARPAPRPAADPDAPASAVADAVVRRPRGPPVIG</sequence>